<keyword evidence="3" id="KW-0012">Acyltransferase</keyword>
<dbReference type="PANTHER" id="PTHR23028:SF53">
    <property type="entry name" value="ACYL_TRANSF_3 DOMAIN-CONTAINING PROTEIN"/>
    <property type="match status" value="1"/>
</dbReference>
<evidence type="ECO:0000313" key="3">
    <source>
        <dbReference type="EMBL" id="MBC2960954.1"/>
    </source>
</evidence>
<evidence type="ECO:0000256" key="1">
    <source>
        <dbReference type="SAM" id="Phobius"/>
    </source>
</evidence>
<gene>
    <name evidence="3" type="ORF">H7344_11685</name>
</gene>
<dbReference type="RefSeq" id="WP_186346211.1">
    <property type="nucleotide sequence ID" value="NZ_BMMR01000004.1"/>
</dbReference>
<feature type="transmembrane region" description="Helical" evidence="1">
    <location>
        <begin position="130"/>
        <end position="153"/>
    </location>
</feature>
<accession>A0ABR6UAG1</accession>
<keyword evidence="3" id="KW-0808">Transferase</keyword>
<feature type="transmembrane region" description="Helical" evidence="1">
    <location>
        <begin position="267"/>
        <end position="287"/>
    </location>
</feature>
<feature type="transmembrane region" description="Helical" evidence="1">
    <location>
        <begin position="160"/>
        <end position="180"/>
    </location>
</feature>
<dbReference type="InterPro" id="IPR050879">
    <property type="entry name" value="Acyltransferase_3"/>
</dbReference>
<feature type="transmembrane region" description="Helical" evidence="1">
    <location>
        <begin position="35"/>
        <end position="57"/>
    </location>
</feature>
<keyword evidence="1" id="KW-0472">Membrane</keyword>
<reference evidence="3 4" key="1">
    <citation type="submission" date="2020-08" db="EMBL/GenBank/DDBJ databases">
        <title>novel species in genus Nocardioides.</title>
        <authorList>
            <person name="Zhang G."/>
        </authorList>
    </citation>
    <scope>NUCLEOTIDE SEQUENCE [LARGE SCALE GENOMIC DNA]</scope>
    <source>
        <strain evidence="3 4">SC8A-24</strain>
    </source>
</reference>
<dbReference type="GO" id="GO:0016746">
    <property type="term" value="F:acyltransferase activity"/>
    <property type="evidence" value="ECO:0007669"/>
    <property type="project" value="UniProtKB-KW"/>
</dbReference>
<dbReference type="Proteomes" id="UP000604001">
    <property type="component" value="Unassembled WGS sequence"/>
</dbReference>
<comment type="caution">
    <text evidence="3">The sequence shown here is derived from an EMBL/GenBank/DDBJ whole genome shotgun (WGS) entry which is preliminary data.</text>
</comment>
<sequence>MSSRHPGRIEGIDLLRGVAVGLVVLRHAFPDVFPGAGVVGVVAFFALSGHLITGLLVDEVGRTGRIDLLRFYRRRARRLVPPLLVLVAGVVAVTLVLDPIGDRDRLGDTVLVALTWTADLPVGDPSDATFHLWTLALEEQFYLVWPALLLLAVPRRRTGVLLVGAAVACLLACVATVAWLREDPDLAYALPTSWAVCFVVGAASRIHADRLRLPSWAAPVALAGLGVLAVVPLRGHALTYLAGGPAIALLTAVVLSSWRTWSTVDVAGLRPLVWLGTVSYAAYLWNYPLTVWLRPHTDLAGPVAAVLTLACAALSWRYVEAPLQRRQQATRVPAAVSA</sequence>
<evidence type="ECO:0000259" key="2">
    <source>
        <dbReference type="Pfam" id="PF01757"/>
    </source>
</evidence>
<dbReference type="InterPro" id="IPR002656">
    <property type="entry name" value="Acyl_transf_3_dom"/>
</dbReference>
<feature type="transmembrane region" description="Helical" evidence="1">
    <location>
        <begin position="78"/>
        <end position="97"/>
    </location>
</feature>
<keyword evidence="1" id="KW-1133">Transmembrane helix</keyword>
<organism evidence="3 4">
    <name type="scientific">Nocardioides deserti</name>
    <dbReference type="NCBI Taxonomy" id="1588644"/>
    <lineage>
        <taxon>Bacteria</taxon>
        <taxon>Bacillati</taxon>
        <taxon>Actinomycetota</taxon>
        <taxon>Actinomycetes</taxon>
        <taxon>Propionibacteriales</taxon>
        <taxon>Nocardioidaceae</taxon>
        <taxon>Nocardioides</taxon>
    </lineage>
</organism>
<dbReference type="PANTHER" id="PTHR23028">
    <property type="entry name" value="ACETYLTRANSFERASE"/>
    <property type="match status" value="1"/>
</dbReference>
<feature type="domain" description="Acyltransferase 3" evidence="2">
    <location>
        <begin position="10"/>
        <end position="313"/>
    </location>
</feature>
<name>A0ABR6UAG1_9ACTN</name>
<feature type="transmembrane region" description="Helical" evidence="1">
    <location>
        <begin position="186"/>
        <end position="206"/>
    </location>
</feature>
<keyword evidence="1" id="KW-0812">Transmembrane</keyword>
<dbReference type="EMBL" id="JACMYC010000006">
    <property type="protein sequence ID" value="MBC2960954.1"/>
    <property type="molecule type" value="Genomic_DNA"/>
</dbReference>
<feature type="transmembrane region" description="Helical" evidence="1">
    <location>
        <begin position="213"/>
        <end position="231"/>
    </location>
</feature>
<keyword evidence="4" id="KW-1185">Reference proteome</keyword>
<protein>
    <submittedName>
        <fullName evidence="3">Acyltransferase</fullName>
    </submittedName>
</protein>
<evidence type="ECO:0000313" key="4">
    <source>
        <dbReference type="Proteomes" id="UP000604001"/>
    </source>
</evidence>
<proteinExistence type="predicted"/>
<dbReference type="Pfam" id="PF01757">
    <property type="entry name" value="Acyl_transf_3"/>
    <property type="match status" value="1"/>
</dbReference>
<feature type="transmembrane region" description="Helical" evidence="1">
    <location>
        <begin position="237"/>
        <end position="255"/>
    </location>
</feature>
<feature type="transmembrane region" description="Helical" evidence="1">
    <location>
        <begin position="299"/>
        <end position="319"/>
    </location>
</feature>